<keyword evidence="8 14" id="KW-0378">Hydrolase</keyword>
<gene>
    <name evidence="14" type="primary">flgJ</name>
    <name evidence="14" type="ORF">ACFOZ5_07610</name>
</gene>
<evidence type="ECO:0000256" key="3">
    <source>
        <dbReference type="ARBA" id="ARBA00006880"/>
    </source>
</evidence>
<comment type="similarity">
    <text evidence="3">In the N-terminal section; belongs to the FlgJ family.</text>
</comment>
<evidence type="ECO:0000313" key="14">
    <source>
        <dbReference type="EMBL" id="MFC4258895.1"/>
    </source>
</evidence>
<feature type="domain" description="Mannosyl-glycoprotein endo-beta-N-acetylglucosamidase-like" evidence="13">
    <location>
        <begin position="175"/>
        <end position="343"/>
    </location>
</feature>
<dbReference type="SUPFAM" id="SSF53955">
    <property type="entry name" value="Lysozyme-like"/>
    <property type="match status" value="1"/>
</dbReference>
<evidence type="ECO:0000256" key="11">
    <source>
        <dbReference type="ARBA" id="ARBA00030835"/>
    </source>
</evidence>
<dbReference type="Gene3D" id="1.10.530.10">
    <property type="match status" value="1"/>
</dbReference>
<comment type="subcellular location">
    <subcellularLocation>
        <location evidence="2">Periplasm</location>
    </subcellularLocation>
</comment>
<keyword evidence="6" id="KW-0574">Periplasm</keyword>
<dbReference type="SMART" id="SM00047">
    <property type="entry name" value="LYZ2"/>
    <property type="match status" value="1"/>
</dbReference>
<dbReference type="RefSeq" id="WP_379886435.1">
    <property type="nucleotide sequence ID" value="NZ_JBHSDI010000011.1"/>
</dbReference>
<evidence type="ECO:0000256" key="2">
    <source>
        <dbReference type="ARBA" id="ARBA00004418"/>
    </source>
</evidence>
<comment type="similarity">
    <text evidence="4">In the C-terminal section; belongs to the glycosyl hydrolase 73 family.</text>
</comment>
<keyword evidence="15" id="KW-1185">Reference proteome</keyword>
<organism evidence="14 15">
    <name type="scientific">Marinobacter lacisalsi</name>
    <dbReference type="NCBI Taxonomy" id="475979"/>
    <lineage>
        <taxon>Bacteria</taxon>
        <taxon>Pseudomonadati</taxon>
        <taxon>Pseudomonadota</taxon>
        <taxon>Gammaproteobacteria</taxon>
        <taxon>Pseudomonadales</taxon>
        <taxon>Marinobacteraceae</taxon>
        <taxon>Marinobacter</taxon>
    </lineage>
</organism>
<dbReference type="GO" id="GO:0016787">
    <property type="term" value="F:hydrolase activity"/>
    <property type="evidence" value="ECO:0007669"/>
    <property type="project" value="UniProtKB-KW"/>
</dbReference>
<evidence type="ECO:0000259" key="13">
    <source>
        <dbReference type="SMART" id="SM00047"/>
    </source>
</evidence>
<accession>A0ABV8QH37</accession>
<dbReference type="InterPro" id="IPR013377">
    <property type="entry name" value="FlgJ"/>
</dbReference>
<evidence type="ECO:0000256" key="4">
    <source>
        <dbReference type="ARBA" id="ARBA00007974"/>
    </source>
</evidence>
<dbReference type="PANTHER" id="PTHR33308">
    <property type="entry name" value="PEPTIDOGLYCAN HYDROLASE FLGJ"/>
    <property type="match status" value="1"/>
</dbReference>
<comment type="function">
    <text evidence="1">Flagellum-specific muramidase which hydrolyzes the peptidoglycan layer to assemble the rod structure in the periplasmic space.</text>
</comment>
<dbReference type="EMBL" id="JBHSDI010000011">
    <property type="protein sequence ID" value="MFC4258895.1"/>
    <property type="molecule type" value="Genomic_DNA"/>
</dbReference>
<evidence type="ECO:0000256" key="9">
    <source>
        <dbReference type="ARBA" id="ARBA00023295"/>
    </source>
</evidence>
<evidence type="ECO:0000256" key="10">
    <source>
        <dbReference type="ARBA" id="ARBA00023316"/>
    </source>
</evidence>
<evidence type="ECO:0000256" key="5">
    <source>
        <dbReference type="ARBA" id="ARBA00013433"/>
    </source>
</evidence>
<sequence length="351" mass="39319">MQTSGIEQAQYYTEFGGLNALKTQARTDRRAALEEVARQFEGMFLSQMLKSMRSANEVLSEGNYLNSQESGFYQDMFDSQLSLSMTRGKGLGLSEALVSQLSRQIPGMDEKGNALAGARRTLADYDRSIPALSPRLPEKVDEVKALAESEMTDQSEAERADQADPAATTKHSVSDAQAAMPERFESPEHFVRTLLPLARDAAEESGIDPRLMVAQAALETGWGKHMIRGNDGSHSFNLFGIKADTRWQGDSVNIATSEFREGVKMQERADFRSYPDYRESFRDYVAFLQDNPRYRDVWEVADQPGVFAERLQQAGYATDPAYGRKIRSIMEGEPFEAALNRFQTLSRVSEE</sequence>
<keyword evidence="7" id="KW-1005">Bacterial flagellum biogenesis</keyword>
<dbReference type="Pfam" id="PF10135">
    <property type="entry name" value="Rod-binding"/>
    <property type="match status" value="1"/>
</dbReference>
<evidence type="ECO:0000313" key="15">
    <source>
        <dbReference type="Proteomes" id="UP001595798"/>
    </source>
</evidence>
<evidence type="ECO:0000256" key="8">
    <source>
        <dbReference type="ARBA" id="ARBA00022801"/>
    </source>
</evidence>
<name>A0ABV8QH37_9GAMM</name>
<dbReference type="InterPro" id="IPR023346">
    <property type="entry name" value="Lysozyme-like_dom_sf"/>
</dbReference>
<dbReference type="InterPro" id="IPR002901">
    <property type="entry name" value="MGlyc_endo_b_GlcNAc-like_dom"/>
</dbReference>
<dbReference type="Pfam" id="PF01832">
    <property type="entry name" value="Glucosaminidase"/>
    <property type="match status" value="1"/>
</dbReference>
<protein>
    <recommendedName>
        <fullName evidence="5">Peptidoglycan hydrolase FlgJ</fullName>
    </recommendedName>
    <alternativeName>
        <fullName evidence="11">Muramidase FlgJ</fullName>
    </alternativeName>
</protein>
<keyword evidence="9" id="KW-0326">Glycosidase</keyword>
<feature type="region of interest" description="Disordered" evidence="12">
    <location>
        <begin position="149"/>
        <end position="172"/>
    </location>
</feature>
<dbReference type="InterPro" id="IPR019301">
    <property type="entry name" value="Flagellar_prot_FlgJ_N"/>
</dbReference>
<evidence type="ECO:0000256" key="7">
    <source>
        <dbReference type="ARBA" id="ARBA00022795"/>
    </source>
</evidence>
<keyword evidence="14" id="KW-0969">Cilium</keyword>
<dbReference type="PANTHER" id="PTHR33308:SF9">
    <property type="entry name" value="PEPTIDOGLYCAN HYDROLASE FLGJ"/>
    <property type="match status" value="1"/>
</dbReference>
<comment type="caution">
    <text evidence="14">The sequence shown here is derived from an EMBL/GenBank/DDBJ whole genome shotgun (WGS) entry which is preliminary data.</text>
</comment>
<keyword evidence="14" id="KW-0282">Flagellum</keyword>
<keyword evidence="14" id="KW-0966">Cell projection</keyword>
<dbReference type="Gene3D" id="2.10.70.40">
    <property type="entry name" value="peptidoglycan hydrolase"/>
    <property type="match status" value="1"/>
</dbReference>
<keyword evidence="10" id="KW-0961">Cell wall biogenesis/degradation</keyword>
<proteinExistence type="inferred from homology"/>
<evidence type="ECO:0000256" key="1">
    <source>
        <dbReference type="ARBA" id="ARBA00002954"/>
    </source>
</evidence>
<evidence type="ECO:0000256" key="6">
    <source>
        <dbReference type="ARBA" id="ARBA00022764"/>
    </source>
</evidence>
<dbReference type="InterPro" id="IPR051056">
    <property type="entry name" value="Glycosyl_Hydrolase_73"/>
</dbReference>
<dbReference type="NCBIfam" id="TIGR02541">
    <property type="entry name" value="flagell_FlgJ"/>
    <property type="match status" value="1"/>
</dbReference>
<reference evidence="15" key="1">
    <citation type="journal article" date="2019" name="Int. J. Syst. Evol. Microbiol.">
        <title>The Global Catalogue of Microorganisms (GCM) 10K type strain sequencing project: providing services to taxonomists for standard genome sequencing and annotation.</title>
        <authorList>
            <consortium name="The Broad Institute Genomics Platform"/>
            <consortium name="The Broad Institute Genome Sequencing Center for Infectious Disease"/>
            <person name="Wu L."/>
            <person name="Ma J."/>
        </authorList>
    </citation>
    <scope>NUCLEOTIDE SEQUENCE [LARGE SCALE GENOMIC DNA]</scope>
    <source>
        <strain evidence="15">CECT 7297</strain>
    </source>
</reference>
<evidence type="ECO:0000256" key="12">
    <source>
        <dbReference type="SAM" id="MobiDB-lite"/>
    </source>
</evidence>
<dbReference type="Proteomes" id="UP001595798">
    <property type="component" value="Unassembled WGS sequence"/>
</dbReference>